<comment type="function">
    <text evidence="6">The electron transfer flavoprotein serves as a specific electron acceptor for other dehydrogenases. It transfers the electrons to the main respiratory chain via ETF-ubiquinone oxidoreductase (ETF dehydrogenase).</text>
</comment>
<dbReference type="InterPro" id="IPR029035">
    <property type="entry name" value="DHS-like_NAD/FAD-binding_dom"/>
</dbReference>
<feature type="binding site" evidence="9">
    <location>
        <position position="291"/>
    </location>
    <ligand>
        <name>FAD</name>
        <dbReference type="ChEBI" id="CHEBI:57692"/>
    </ligand>
</feature>
<evidence type="ECO:0000256" key="1">
    <source>
        <dbReference type="ARBA" id="ARBA00005817"/>
    </source>
</evidence>
<dbReference type="InterPro" id="IPR018206">
    <property type="entry name" value="ETF_asu_C_CS"/>
</dbReference>
<evidence type="ECO:0000256" key="9">
    <source>
        <dbReference type="PIRSR" id="PIRSR000089-1"/>
    </source>
</evidence>
<evidence type="ECO:0000313" key="11">
    <source>
        <dbReference type="EMBL" id="MBB6071340.1"/>
    </source>
</evidence>
<dbReference type="EMBL" id="JACHIA010000008">
    <property type="protein sequence ID" value="MBB6071340.1"/>
    <property type="molecule type" value="Genomic_DNA"/>
</dbReference>
<name>A0A841GZZ2_9BACT</name>
<feature type="binding site" evidence="9">
    <location>
        <begin position="253"/>
        <end position="257"/>
    </location>
    <ligand>
        <name>FAD</name>
        <dbReference type="ChEBI" id="CHEBI:57692"/>
    </ligand>
</feature>
<comment type="cofactor">
    <cofactor evidence="9">
        <name>FAD</name>
        <dbReference type="ChEBI" id="CHEBI:57692"/>
    </cofactor>
    <text evidence="9">Binds 1 FAD per dimer.</text>
</comment>
<dbReference type="Pfam" id="PF01012">
    <property type="entry name" value="ETF"/>
    <property type="match status" value="1"/>
</dbReference>
<evidence type="ECO:0000256" key="5">
    <source>
        <dbReference type="ARBA" id="ARBA00022982"/>
    </source>
</evidence>
<feature type="binding site" evidence="9">
    <location>
        <begin position="270"/>
        <end position="277"/>
    </location>
    <ligand>
        <name>FAD</name>
        <dbReference type="ChEBI" id="CHEBI:57692"/>
    </ligand>
</feature>
<keyword evidence="2" id="KW-0813">Transport</keyword>
<dbReference type="PROSITE" id="PS00696">
    <property type="entry name" value="ETF_ALPHA"/>
    <property type="match status" value="1"/>
</dbReference>
<dbReference type="InterPro" id="IPR014729">
    <property type="entry name" value="Rossmann-like_a/b/a_fold"/>
</dbReference>
<evidence type="ECO:0000259" key="10">
    <source>
        <dbReference type="SMART" id="SM00893"/>
    </source>
</evidence>
<dbReference type="CDD" id="cd01715">
    <property type="entry name" value="ETF_alpha"/>
    <property type="match status" value="1"/>
</dbReference>
<accession>A0A841GZZ2</accession>
<dbReference type="PANTHER" id="PTHR43153">
    <property type="entry name" value="ELECTRON TRANSFER FLAVOPROTEIN ALPHA"/>
    <property type="match status" value="1"/>
</dbReference>
<dbReference type="InterPro" id="IPR014730">
    <property type="entry name" value="ETF_a/b_N"/>
</dbReference>
<dbReference type="Gene3D" id="3.40.50.620">
    <property type="entry name" value="HUPs"/>
    <property type="match status" value="1"/>
</dbReference>
<dbReference type="Proteomes" id="UP000582837">
    <property type="component" value="Unassembled WGS sequence"/>
</dbReference>
<reference evidence="11 12" key="1">
    <citation type="submission" date="2020-08" db="EMBL/GenBank/DDBJ databases">
        <title>Genomic Encyclopedia of Type Strains, Phase IV (KMG-IV): sequencing the most valuable type-strain genomes for metagenomic binning, comparative biology and taxonomic classification.</title>
        <authorList>
            <person name="Goeker M."/>
        </authorList>
    </citation>
    <scope>NUCLEOTIDE SEQUENCE [LARGE SCALE GENOMIC DNA]</scope>
    <source>
        <strain evidence="11 12">DSM 29007</strain>
    </source>
</reference>
<comment type="caution">
    <text evidence="11">The sequence shown here is derived from an EMBL/GenBank/DDBJ whole genome shotgun (WGS) entry which is preliminary data.</text>
</comment>
<dbReference type="GO" id="GO:0033539">
    <property type="term" value="P:fatty acid beta-oxidation using acyl-CoA dehydrogenase"/>
    <property type="evidence" value="ECO:0007669"/>
    <property type="project" value="TreeGrafter"/>
</dbReference>
<dbReference type="GO" id="GO:0009055">
    <property type="term" value="F:electron transfer activity"/>
    <property type="evidence" value="ECO:0007669"/>
    <property type="project" value="InterPro"/>
</dbReference>
<dbReference type="SUPFAM" id="SSF52467">
    <property type="entry name" value="DHS-like NAD/FAD-binding domain"/>
    <property type="match status" value="1"/>
</dbReference>
<evidence type="ECO:0000313" key="12">
    <source>
        <dbReference type="Proteomes" id="UP000582837"/>
    </source>
</evidence>
<feature type="binding site" evidence="9">
    <location>
        <begin position="239"/>
        <end position="240"/>
    </location>
    <ligand>
        <name>FAD</name>
        <dbReference type="ChEBI" id="CHEBI:57692"/>
    </ligand>
</feature>
<gene>
    <name evidence="11" type="ORF">HNQ61_002964</name>
</gene>
<dbReference type="SUPFAM" id="SSF52402">
    <property type="entry name" value="Adenine nucleotide alpha hydrolases-like"/>
    <property type="match status" value="1"/>
</dbReference>
<sequence>MPGIFAFAETRDGEIRKVSQEVVTAARKLADALGTEVHAVVLGSGIAGAAAELGRYGADKVFVGEAAAFDKYSAEGFTTVISSFIKEHGCDVALFPASSLGKDLAPRVAARLGSGYSSDVIGLEVQGGAVVATRPEYGGKLLSQVAATGGTPVFSVRANVFLPVENAKAGTVETLNVSVNEADFGAIVREIKAGAAEKLDVGEAGIIVAGGRGLGSPENFKLVEDLAAAFGGKAAVGASRAVVDAGWRPHAEQVGQTGKTVAPTLYIAAGISGAIQHLAGMRTARYIVAINKDPEAPIFKVADYGIVGDLNEILPRMADEVRKMLA</sequence>
<dbReference type="PANTHER" id="PTHR43153:SF1">
    <property type="entry name" value="ELECTRON TRANSFER FLAVOPROTEIN SUBUNIT ALPHA, MITOCHONDRIAL"/>
    <property type="match status" value="1"/>
</dbReference>
<evidence type="ECO:0000256" key="3">
    <source>
        <dbReference type="ARBA" id="ARBA00022630"/>
    </source>
</evidence>
<dbReference type="InterPro" id="IPR033947">
    <property type="entry name" value="ETF_alpha_N"/>
</dbReference>
<dbReference type="AlphaFoldDB" id="A0A841GZZ2"/>
<protein>
    <recommendedName>
        <fullName evidence="7">Electron transfer flavoprotein subunit alpha</fullName>
    </recommendedName>
    <alternativeName>
        <fullName evidence="8">Electron transfer flavoprotein large subunit</fullName>
    </alternativeName>
</protein>
<proteinExistence type="inferred from homology"/>
<dbReference type="Pfam" id="PF00766">
    <property type="entry name" value="ETF_alpha"/>
    <property type="match status" value="1"/>
</dbReference>
<evidence type="ECO:0000256" key="6">
    <source>
        <dbReference type="ARBA" id="ARBA00025649"/>
    </source>
</evidence>
<dbReference type="InterPro" id="IPR014731">
    <property type="entry name" value="ETF_asu_C"/>
</dbReference>
<dbReference type="RefSeq" id="WP_170036850.1">
    <property type="nucleotide sequence ID" value="NZ_JABDTL010000002.1"/>
</dbReference>
<dbReference type="SMART" id="SM00893">
    <property type="entry name" value="ETF"/>
    <property type="match status" value="1"/>
</dbReference>
<feature type="domain" description="Electron transfer flavoprotein alpha/beta-subunit N-terminal" evidence="10">
    <location>
        <begin position="4"/>
        <end position="188"/>
    </location>
</feature>
<feature type="binding site" evidence="9">
    <location>
        <position position="212"/>
    </location>
    <ligand>
        <name>FAD</name>
        <dbReference type="ChEBI" id="CHEBI:57692"/>
    </ligand>
</feature>
<evidence type="ECO:0000256" key="2">
    <source>
        <dbReference type="ARBA" id="ARBA00022448"/>
    </source>
</evidence>
<keyword evidence="12" id="KW-1185">Reference proteome</keyword>
<evidence type="ECO:0000256" key="7">
    <source>
        <dbReference type="ARBA" id="ARBA00068674"/>
    </source>
</evidence>
<dbReference type="GO" id="GO:0050660">
    <property type="term" value="F:flavin adenine dinucleotide binding"/>
    <property type="evidence" value="ECO:0007669"/>
    <property type="project" value="InterPro"/>
</dbReference>
<dbReference type="InterPro" id="IPR001308">
    <property type="entry name" value="ETF_a/FixB"/>
</dbReference>
<comment type="similarity">
    <text evidence="1">Belongs to the ETF alpha-subunit/FixB family.</text>
</comment>
<keyword evidence="4 9" id="KW-0274">FAD</keyword>
<keyword evidence="5" id="KW-0249">Electron transport</keyword>
<evidence type="ECO:0000256" key="4">
    <source>
        <dbReference type="ARBA" id="ARBA00022827"/>
    </source>
</evidence>
<dbReference type="FunFam" id="3.40.50.1220:FF:000001">
    <property type="entry name" value="Electron transfer flavoprotein, alpha subunit"/>
    <property type="match status" value="1"/>
</dbReference>
<dbReference type="PIRSF" id="PIRSF000089">
    <property type="entry name" value="Electra_flavoP_a"/>
    <property type="match status" value="1"/>
</dbReference>
<organism evidence="11 12">
    <name type="scientific">Longimicrobium terrae</name>
    <dbReference type="NCBI Taxonomy" id="1639882"/>
    <lineage>
        <taxon>Bacteria</taxon>
        <taxon>Pseudomonadati</taxon>
        <taxon>Gemmatimonadota</taxon>
        <taxon>Longimicrobiia</taxon>
        <taxon>Longimicrobiales</taxon>
        <taxon>Longimicrobiaceae</taxon>
        <taxon>Longimicrobium</taxon>
    </lineage>
</organism>
<keyword evidence="3" id="KW-0285">Flavoprotein</keyword>
<evidence type="ECO:0000256" key="8">
    <source>
        <dbReference type="ARBA" id="ARBA00079299"/>
    </source>
</evidence>
<dbReference type="Gene3D" id="3.40.50.1220">
    <property type="entry name" value="TPP-binding domain"/>
    <property type="match status" value="1"/>
</dbReference>